<organism evidence="1 2">
    <name type="scientific">Mycolicibacterium tusciae</name>
    <dbReference type="NCBI Taxonomy" id="75922"/>
    <lineage>
        <taxon>Bacteria</taxon>
        <taxon>Bacillati</taxon>
        <taxon>Actinomycetota</taxon>
        <taxon>Actinomycetes</taxon>
        <taxon>Mycobacteriales</taxon>
        <taxon>Mycobacteriaceae</taxon>
        <taxon>Mycolicibacterium</taxon>
    </lineage>
</organism>
<reference evidence="1 2" key="1">
    <citation type="submission" date="2017-02" db="EMBL/GenBank/DDBJ databases">
        <title>The new phylogeny of genus Mycobacterium.</title>
        <authorList>
            <person name="Tortoli E."/>
            <person name="Trovato A."/>
            <person name="Cirillo D.M."/>
        </authorList>
    </citation>
    <scope>NUCLEOTIDE SEQUENCE [LARGE SCALE GENOMIC DNA]</scope>
    <source>
        <strain evidence="1 2">DSM 44338</strain>
    </source>
</reference>
<dbReference type="AlphaFoldDB" id="A0A1X0JN24"/>
<sequence>MCTVESMPLETDPSILHAVKTVYTTDLGLPHDWTDAQRAELIEYEADKITWMVRSQASTLGDQSIEQWTRRNDGRAPDRMVRSALRTAARAQALHIVLNTELYELIASDTEDENPEQVRSA</sequence>
<accession>A0A1X0JN24</accession>
<dbReference type="Proteomes" id="UP000192411">
    <property type="component" value="Unassembled WGS sequence"/>
</dbReference>
<comment type="caution">
    <text evidence="1">The sequence shown here is derived from an EMBL/GenBank/DDBJ whole genome shotgun (WGS) entry which is preliminary data.</text>
</comment>
<keyword evidence="2" id="KW-1185">Reference proteome</keyword>
<dbReference type="EMBL" id="MVIM01000009">
    <property type="protein sequence ID" value="ORB64010.1"/>
    <property type="molecule type" value="Genomic_DNA"/>
</dbReference>
<gene>
    <name evidence="1" type="ORF">BST47_18535</name>
</gene>
<protein>
    <submittedName>
        <fullName evidence="1">Uncharacterized protein</fullName>
    </submittedName>
</protein>
<proteinExistence type="predicted"/>
<evidence type="ECO:0000313" key="2">
    <source>
        <dbReference type="Proteomes" id="UP000192411"/>
    </source>
</evidence>
<evidence type="ECO:0000313" key="1">
    <source>
        <dbReference type="EMBL" id="ORB64010.1"/>
    </source>
</evidence>
<name>A0A1X0JN24_9MYCO</name>